<dbReference type="OrthoDB" id="6658816at2"/>
<evidence type="ECO:0000256" key="1">
    <source>
        <dbReference type="SAM" id="SignalP"/>
    </source>
</evidence>
<feature type="chain" id="PRO_5002337168" evidence="1">
    <location>
        <begin position="22"/>
        <end position="119"/>
    </location>
</feature>
<reference evidence="2 3" key="1">
    <citation type="submission" date="2015-02" db="EMBL/GenBank/DDBJ databases">
        <title>Draft genome of a novel marine cyanobacterium (Chroococcales) isolated from South Atlantic Ocean.</title>
        <authorList>
            <person name="Rigonato J."/>
            <person name="Alvarenga D.O."/>
            <person name="Branco L.H."/>
            <person name="Varani A.M."/>
            <person name="Brandini F.P."/>
            <person name="Fiore M.F."/>
        </authorList>
    </citation>
    <scope>NUCLEOTIDE SEQUENCE [LARGE SCALE GENOMIC DNA]</scope>
    <source>
        <strain evidence="2 3">CENA595</strain>
    </source>
</reference>
<dbReference type="RefSeq" id="WP_045056295.1">
    <property type="nucleotide sequence ID" value="NZ_CAWMDP010000018.1"/>
</dbReference>
<feature type="signal peptide" evidence="1">
    <location>
        <begin position="1"/>
        <end position="21"/>
    </location>
</feature>
<keyword evidence="3" id="KW-1185">Reference proteome</keyword>
<dbReference type="Gene3D" id="2.60.120.380">
    <property type="match status" value="1"/>
</dbReference>
<sequence length="119" mass="13013">MRKTIAVLSLSLISLASFSTASEAATRIKFARGSYCGSYSGNFSNGREFVLRLGANQTFTSRNIGDGTQYDVYVVGPKGRLAGDKVSRNQINYQTNASGNYRIYVESSTPYSSIEFCAY</sequence>
<name>A0A0D8ZN87_9CYAN</name>
<proteinExistence type="predicted"/>
<evidence type="ECO:0000313" key="2">
    <source>
        <dbReference type="EMBL" id="KJH70273.1"/>
    </source>
</evidence>
<dbReference type="Proteomes" id="UP000032452">
    <property type="component" value="Unassembled WGS sequence"/>
</dbReference>
<dbReference type="EMBL" id="JYON01000025">
    <property type="protein sequence ID" value="KJH70273.1"/>
    <property type="molecule type" value="Genomic_DNA"/>
</dbReference>
<evidence type="ECO:0000313" key="3">
    <source>
        <dbReference type="Proteomes" id="UP000032452"/>
    </source>
</evidence>
<dbReference type="AlphaFoldDB" id="A0A0D8ZN87"/>
<comment type="caution">
    <text evidence="2">The sequence shown here is derived from an EMBL/GenBank/DDBJ whole genome shotgun (WGS) entry which is preliminary data.</text>
</comment>
<accession>A0A0D8ZN87</accession>
<keyword evidence="1" id="KW-0732">Signal</keyword>
<gene>
    <name evidence="2" type="ORF">UH38_19200</name>
</gene>
<protein>
    <submittedName>
        <fullName evidence="2">Uncharacterized protein</fullName>
    </submittedName>
</protein>
<organism evidence="2 3">
    <name type="scientific">Aliterella atlantica CENA595</name>
    <dbReference type="NCBI Taxonomy" id="1618023"/>
    <lineage>
        <taxon>Bacteria</taxon>
        <taxon>Bacillati</taxon>
        <taxon>Cyanobacteriota</taxon>
        <taxon>Cyanophyceae</taxon>
        <taxon>Chroococcidiopsidales</taxon>
        <taxon>Aliterellaceae</taxon>
        <taxon>Aliterella</taxon>
    </lineage>
</organism>